<name>A0A8S1RA00_9CILI</name>
<reference evidence="1" key="1">
    <citation type="submission" date="2021-01" db="EMBL/GenBank/DDBJ databases">
        <authorList>
            <consortium name="Genoscope - CEA"/>
            <person name="William W."/>
        </authorList>
    </citation>
    <scope>NUCLEOTIDE SEQUENCE</scope>
</reference>
<sequence length="282" mass="33846">MIEQDVDLQCSRNHNLPIQMVVFDPSLIKNERLLCSNCLEDFESNVKMVGLNKVLQSIDYNLIKQNEFKENLIQTNIEQVEIIQRNLIEIKSNILQTLDQLIGNCEEWIKVLYEIGAQNQTYSFFEELDHLITNSQKNEYNEVILKEIKSINLSWIIKTTTKVQYLNNKNKQLIIDLKQKIQSVVNKHQKQIKQLKNDPINLKLVNNNNNQYDDCFAISFNNDGSQNERSFKIERTYRCYSMSYLYQFNEQYHMWFWRFLNKMLEITQFQIMEIYLSVYRSY</sequence>
<keyword evidence="2" id="KW-1185">Reference proteome</keyword>
<dbReference type="AlphaFoldDB" id="A0A8S1RA00"/>
<gene>
    <name evidence="1" type="ORF">PSON_ATCC_30995.1.T1480151</name>
</gene>
<dbReference type="Proteomes" id="UP000692954">
    <property type="component" value="Unassembled WGS sequence"/>
</dbReference>
<protein>
    <submittedName>
        <fullName evidence="1">Uncharacterized protein</fullName>
    </submittedName>
</protein>
<organism evidence="1 2">
    <name type="scientific">Paramecium sonneborni</name>
    <dbReference type="NCBI Taxonomy" id="65129"/>
    <lineage>
        <taxon>Eukaryota</taxon>
        <taxon>Sar</taxon>
        <taxon>Alveolata</taxon>
        <taxon>Ciliophora</taxon>
        <taxon>Intramacronucleata</taxon>
        <taxon>Oligohymenophorea</taxon>
        <taxon>Peniculida</taxon>
        <taxon>Parameciidae</taxon>
        <taxon>Paramecium</taxon>
    </lineage>
</organism>
<accession>A0A8S1RA00</accession>
<evidence type="ECO:0000313" key="2">
    <source>
        <dbReference type="Proteomes" id="UP000692954"/>
    </source>
</evidence>
<comment type="caution">
    <text evidence="1">The sequence shown here is derived from an EMBL/GenBank/DDBJ whole genome shotgun (WGS) entry which is preliminary data.</text>
</comment>
<proteinExistence type="predicted"/>
<evidence type="ECO:0000313" key="1">
    <source>
        <dbReference type="EMBL" id="CAD8124052.1"/>
    </source>
</evidence>
<dbReference type="EMBL" id="CAJJDN010000148">
    <property type="protein sequence ID" value="CAD8124052.1"/>
    <property type="molecule type" value="Genomic_DNA"/>
</dbReference>